<evidence type="ECO:0000256" key="1">
    <source>
        <dbReference type="SAM" id="Phobius"/>
    </source>
</evidence>
<evidence type="ECO:0000313" key="3">
    <source>
        <dbReference type="Proteomes" id="UP000613512"/>
    </source>
</evidence>
<reference evidence="2" key="1">
    <citation type="journal article" date="2014" name="Int. J. Syst. Evol. Microbiol.">
        <title>Complete genome sequence of Corynebacterium casei LMG S-19264T (=DSM 44701T), isolated from a smear-ripened cheese.</title>
        <authorList>
            <consortium name="US DOE Joint Genome Institute (JGI-PGF)"/>
            <person name="Walter F."/>
            <person name="Albersmeier A."/>
            <person name="Kalinowski J."/>
            <person name="Ruckert C."/>
        </authorList>
    </citation>
    <scope>NUCLEOTIDE SEQUENCE</scope>
    <source>
        <strain evidence="2">CGMCC 1.12408</strain>
    </source>
</reference>
<gene>
    <name evidence="2" type="ORF">GCM10008025_17940</name>
</gene>
<protein>
    <submittedName>
        <fullName evidence="2">Uncharacterized protein</fullName>
    </submittedName>
</protein>
<sequence>MAVNKEIKVNEHENLQEDHSYKGALASSLIFVGGGIVLFIALLLTLYMVRI</sequence>
<comment type="caution">
    <text evidence="2">The sequence shown here is derived from an EMBL/GenBank/DDBJ whole genome shotgun (WGS) entry which is preliminary data.</text>
</comment>
<keyword evidence="1" id="KW-1133">Transmembrane helix</keyword>
<evidence type="ECO:0000313" key="2">
    <source>
        <dbReference type="EMBL" id="GGA74610.1"/>
    </source>
</evidence>
<dbReference type="RefSeq" id="WP_188384345.1">
    <property type="nucleotide sequence ID" value="NZ_BMEY01000007.1"/>
</dbReference>
<keyword evidence="3" id="KW-1185">Reference proteome</keyword>
<reference evidence="2" key="2">
    <citation type="submission" date="2020-09" db="EMBL/GenBank/DDBJ databases">
        <authorList>
            <person name="Sun Q."/>
            <person name="Zhou Y."/>
        </authorList>
    </citation>
    <scope>NUCLEOTIDE SEQUENCE</scope>
    <source>
        <strain evidence="2">CGMCC 1.12408</strain>
    </source>
</reference>
<accession>A0A916RX52</accession>
<organism evidence="2 3">
    <name type="scientific">Ornithinibacillus halotolerans</name>
    <dbReference type="NCBI Taxonomy" id="1274357"/>
    <lineage>
        <taxon>Bacteria</taxon>
        <taxon>Bacillati</taxon>
        <taxon>Bacillota</taxon>
        <taxon>Bacilli</taxon>
        <taxon>Bacillales</taxon>
        <taxon>Bacillaceae</taxon>
        <taxon>Ornithinibacillus</taxon>
    </lineage>
</organism>
<dbReference type="AlphaFoldDB" id="A0A916RX52"/>
<dbReference type="EMBL" id="BMEY01000007">
    <property type="protein sequence ID" value="GGA74610.1"/>
    <property type="molecule type" value="Genomic_DNA"/>
</dbReference>
<keyword evidence="1" id="KW-0472">Membrane</keyword>
<feature type="transmembrane region" description="Helical" evidence="1">
    <location>
        <begin position="24"/>
        <end position="49"/>
    </location>
</feature>
<proteinExistence type="predicted"/>
<keyword evidence="1" id="KW-0812">Transmembrane</keyword>
<name>A0A916RX52_9BACI</name>
<dbReference type="Proteomes" id="UP000613512">
    <property type="component" value="Unassembled WGS sequence"/>
</dbReference>